<feature type="chain" id="PRO_5032303089" description="Copper chaperone PCu(A)C" evidence="1">
    <location>
        <begin position="22"/>
        <end position="124"/>
    </location>
</feature>
<keyword evidence="3" id="KW-1185">Reference proteome</keyword>
<sequence length="124" mass="12542">MNRRMFMIGVLGMACTGQAVAHDGHAGAMLEVTTHRAEEANGAITLDLTLSNTGDAPMTIAGFAAPIGAIAATPSLTLDAGQVLHLTGADALVVTDLTRAGVGLFTLMVIFDSGAAGPVTIFMT</sequence>
<feature type="signal peptide" evidence="1">
    <location>
        <begin position="1"/>
        <end position="21"/>
    </location>
</feature>
<dbReference type="AlphaFoldDB" id="A0A840WN61"/>
<accession>A0A840WN61</accession>
<dbReference type="RefSeq" id="WP_184010249.1">
    <property type="nucleotide sequence ID" value="NZ_JACIJS010000004.1"/>
</dbReference>
<protein>
    <recommendedName>
        <fullName evidence="4">Copper chaperone PCu(A)C</fullName>
    </recommendedName>
</protein>
<dbReference type="EMBL" id="JACIJS010000004">
    <property type="protein sequence ID" value="MBB5515533.1"/>
    <property type="molecule type" value="Genomic_DNA"/>
</dbReference>
<evidence type="ECO:0000256" key="1">
    <source>
        <dbReference type="SAM" id="SignalP"/>
    </source>
</evidence>
<name>A0A840WN61_9RHOB</name>
<dbReference type="PROSITE" id="PS51257">
    <property type="entry name" value="PROKAR_LIPOPROTEIN"/>
    <property type="match status" value="1"/>
</dbReference>
<gene>
    <name evidence="2" type="ORF">FHS89_001545</name>
</gene>
<evidence type="ECO:0000313" key="2">
    <source>
        <dbReference type="EMBL" id="MBB5515533.1"/>
    </source>
</evidence>
<dbReference type="Proteomes" id="UP000553766">
    <property type="component" value="Unassembled WGS sequence"/>
</dbReference>
<keyword evidence="1" id="KW-0732">Signal</keyword>
<comment type="caution">
    <text evidence="2">The sequence shown here is derived from an EMBL/GenBank/DDBJ whole genome shotgun (WGS) entry which is preliminary data.</text>
</comment>
<evidence type="ECO:0000313" key="3">
    <source>
        <dbReference type="Proteomes" id="UP000553766"/>
    </source>
</evidence>
<evidence type="ECO:0008006" key="4">
    <source>
        <dbReference type="Google" id="ProtNLM"/>
    </source>
</evidence>
<proteinExistence type="predicted"/>
<organism evidence="2 3">
    <name type="scientific">Rubricella aquisinus</name>
    <dbReference type="NCBI Taxonomy" id="2028108"/>
    <lineage>
        <taxon>Bacteria</taxon>
        <taxon>Pseudomonadati</taxon>
        <taxon>Pseudomonadota</taxon>
        <taxon>Alphaproteobacteria</taxon>
        <taxon>Rhodobacterales</taxon>
        <taxon>Paracoccaceae</taxon>
        <taxon>Rubricella</taxon>
    </lineage>
</organism>
<reference evidence="2 3" key="1">
    <citation type="submission" date="2020-08" db="EMBL/GenBank/DDBJ databases">
        <title>Genomic Encyclopedia of Type Strains, Phase IV (KMG-IV): sequencing the most valuable type-strain genomes for metagenomic binning, comparative biology and taxonomic classification.</title>
        <authorList>
            <person name="Goeker M."/>
        </authorList>
    </citation>
    <scope>NUCLEOTIDE SEQUENCE [LARGE SCALE GENOMIC DNA]</scope>
    <source>
        <strain evidence="2 3">DSM 103377</strain>
    </source>
</reference>